<protein>
    <recommendedName>
        <fullName evidence="3">Transposase</fullName>
    </recommendedName>
</protein>
<dbReference type="Proteomes" id="UP001501469">
    <property type="component" value="Unassembled WGS sequence"/>
</dbReference>
<keyword evidence="2" id="KW-1185">Reference proteome</keyword>
<evidence type="ECO:0008006" key="3">
    <source>
        <dbReference type="Google" id="ProtNLM"/>
    </source>
</evidence>
<reference evidence="2" key="1">
    <citation type="journal article" date="2019" name="Int. J. Syst. Evol. Microbiol.">
        <title>The Global Catalogue of Microorganisms (GCM) 10K type strain sequencing project: providing services to taxonomists for standard genome sequencing and annotation.</title>
        <authorList>
            <consortium name="The Broad Institute Genomics Platform"/>
            <consortium name="The Broad Institute Genome Sequencing Center for Infectious Disease"/>
            <person name="Wu L."/>
            <person name="Ma J."/>
        </authorList>
    </citation>
    <scope>NUCLEOTIDE SEQUENCE [LARGE SCALE GENOMIC DNA]</scope>
    <source>
        <strain evidence="2">JCM 17225</strain>
    </source>
</reference>
<dbReference type="EMBL" id="BAABDK010000014">
    <property type="protein sequence ID" value="GAA4033299.1"/>
    <property type="molecule type" value="Genomic_DNA"/>
</dbReference>
<proteinExistence type="predicted"/>
<comment type="caution">
    <text evidence="1">The sequence shown here is derived from an EMBL/GenBank/DDBJ whole genome shotgun (WGS) entry which is preliminary data.</text>
</comment>
<evidence type="ECO:0000313" key="2">
    <source>
        <dbReference type="Proteomes" id="UP001501469"/>
    </source>
</evidence>
<gene>
    <name evidence="1" type="ORF">GCM10022409_16990</name>
</gene>
<evidence type="ECO:0000313" key="1">
    <source>
        <dbReference type="EMBL" id="GAA4033299.1"/>
    </source>
</evidence>
<sequence length="203" mass="24001">MQERPAVEKLAAMGKVYEPLLRLMLAWPAAEKQPTGKALQQQLGVNSAMYRRWLDNWSADFWEMAQAEDTGFLDFSSVEHVFELHHLEQSIWFRCRLAVTPRVGEAVELPFVLRRYWNTYYVDAVQHAYRNGRTEISIILREGRYNSHLQHLRHKARFEHDYWTVDQGDDFDVKEYFREKDKPTSPVLAPVAAFRRRGSGRMR</sequence>
<organism evidence="1 2">
    <name type="scientific">Hymenobacter glaciei</name>
    <dbReference type="NCBI Taxonomy" id="877209"/>
    <lineage>
        <taxon>Bacteria</taxon>
        <taxon>Pseudomonadati</taxon>
        <taxon>Bacteroidota</taxon>
        <taxon>Cytophagia</taxon>
        <taxon>Cytophagales</taxon>
        <taxon>Hymenobacteraceae</taxon>
        <taxon>Hymenobacter</taxon>
    </lineage>
</organism>
<name>A0ABP7TZ72_9BACT</name>
<accession>A0ABP7TZ72</accession>